<dbReference type="EMBL" id="JAGILA010000003">
    <property type="protein sequence ID" value="MBP2236228.1"/>
    <property type="molecule type" value="Genomic_DNA"/>
</dbReference>
<evidence type="ECO:0000256" key="1">
    <source>
        <dbReference type="SAM" id="MobiDB-lite"/>
    </source>
</evidence>
<feature type="compositionally biased region" description="Basic and acidic residues" evidence="1">
    <location>
        <begin position="36"/>
        <end position="49"/>
    </location>
</feature>
<evidence type="ECO:0000313" key="3">
    <source>
        <dbReference type="Proteomes" id="UP000730739"/>
    </source>
</evidence>
<evidence type="ECO:0000313" key="2">
    <source>
        <dbReference type="EMBL" id="MBP2236228.1"/>
    </source>
</evidence>
<sequence>MPPFGCPQLLKVSLRTPSTDTNTMPADLHRRARHRKSEEQRACGDEKRQKHAMFDNDGDAHSRLQHWNLTVKDGALSAAAEGLRAAGEAEIPPMQDGRIPVILATNLRRILS</sequence>
<organism evidence="2 3">
    <name type="scientific">Sinorhizobium kostiense</name>
    <dbReference type="NCBI Taxonomy" id="76747"/>
    <lineage>
        <taxon>Bacteria</taxon>
        <taxon>Pseudomonadati</taxon>
        <taxon>Pseudomonadota</taxon>
        <taxon>Alphaproteobacteria</taxon>
        <taxon>Hyphomicrobiales</taxon>
        <taxon>Rhizobiaceae</taxon>
        <taxon>Sinorhizobium/Ensifer group</taxon>
        <taxon>Sinorhizobium</taxon>
    </lineage>
</organism>
<protein>
    <submittedName>
        <fullName evidence="2">Uncharacterized protein</fullName>
    </submittedName>
</protein>
<reference evidence="2 3" key="1">
    <citation type="submission" date="2021-03" db="EMBL/GenBank/DDBJ databases">
        <title>Genomic Encyclopedia of Type Strains, Phase IV (KMG-IV): sequencing the most valuable type-strain genomes for metagenomic binning, comparative biology and taxonomic classification.</title>
        <authorList>
            <person name="Goeker M."/>
        </authorList>
    </citation>
    <scope>NUCLEOTIDE SEQUENCE [LARGE SCALE GENOMIC DNA]</scope>
    <source>
        <strain evidence="2 3">DSM 13372</strain>
    </source>
</reference>
<gene>
    <name evidence="2" type="ORF">J2Z31_002742</name>
</gene>
<feature type="region of interest" description="Disordered" evidence="1">
    <location>
        <begin position="1"/>
        <end position="49"/>
    </location>
</feature>
<dbReference type="RefSeq" id="WP_150852053.1">
    <property type="nucleotide sequence ID" value="NZ_JAGILA010000003.1"/>
</dbReference>
<keyword evidence="3" id="KW-1185">Reference proteome</keyword>
<feature type="compositionally biased region" description="Polar residues" evidence="1">
    <location>
        <begin position="15"/>
        <end position="24"/>
    </location>
</feature>
<name>A0ABS4R018_9HYPH</name>
<dbReference type="Proteomes" id="UP000730739">
    <property type="component" value="Unassembled WGS sequence"/>
</dbReference>
<comment type="caution">
    <text evidence="2">The sequence shown here is derived from an EMBL/GenBank/DDBJ whole genome shotgun (WGS) entry which is preliminary data.</text>
</comment>
<accession>A0ABS4R018</accession>
<proteinExistence type="predicted"/>